<gene>
    <name evidence="2" type="ORF">IGU_03578</name>
</gene>
<protein>
    <submittedName>
        <fullName evidence="2">Uncharacterized protein</fullName>
    </submittedName>
</protein>
<accession>A0A9W5QG49</accession>
<evidence type="ECO:0000313" key="3">
    <source>
        <dbReference type="Proteomes" id="UP000013989"/>
    </source>
</evidence>
<dbReference type="RefSeq" id="WP_016090538.1">
    <property type="nucleotide sequence ID" value="NZ_KB976754.1"/>
</dbReference>
<evidence type="ECO:0000313" key="2">
    <source>
        <dbReference type="EMBL" id="EOP63119.1"/>
    </source>
</evidence>
<reference evidence="2 3" key="1">
    <citation type="submission" date="2012-12" db="EMBL/GenBank/DDBJ databases">
        <title>The Genome Sequence of Bacillus cereus ISP2954.</title>
        <authorList>
            <consortium name="The Broad Institute Genome Sequencing Platform"/>
            <consortium name="The Broad Institute Genome Sequencing Center for Infectious Disease"/>
            <person name="Feldgarden M."/>
            <person name="Van der Auwera G.A."/>
            <person name="Mahillon J."/>
            <person name="Duprez V."/>
            <person name="Timmery S."/>
            <person name="Mattelet C."/>
            <person name="Dierick K."/>
            <person name="Sun M."/>
            <person name="Yu Z."/>
            <person name="Zhu L."/>
            <person name="Hu X."/>
            <person name="Shank E.B."/>
            <person name="Swiecicka I."/>
            <person name="Hansen B.M."/>
            <person name="Andrup L."/>
            <person name="Walker B."/>
            <person name="Young S.K."/>
            <person name="Zeng Q."/>
            <person name="Gargeya S."/>
            <person name="Fitzgerald M."/>
            <person name="Haas B."/>
            <person name="Abouelleil A."/>
            <person name="Alvarado L."/>
            <person name="Arachchi H.M."/>
            <person name="Berlin A.M."/>
            <person name="Chapman S.B."/>
            <person name="Dewar J."/>
            <person name="Goldberg J."/>
            <person name="Griggs A."/>
            <person name="Gujja S."/>
            <person name="Hansen M."/>
            <person name="Howarth C."/>
            <person name="Imamovic A."/>
            <person name="Larimer J."/>
            <person name="McCowan C."/>
            <person name="Murphy C."/>
            <person name="Neiman D."/>
            <person name="Pearson M."/>
            <person name="Priest M."/>
            <person name="Roberts A."/>
            <person name="Saif S."/>
            <person name="Shea T."/>
            <person name="Sisk P."/>
            <person name="Sykes S."/>
            <person name="Wortman J."/>
            <person name="Nusbaum C."/>
            <person name="Birren B."/>
        </authorList>
    </citation>
    <scope>NUCLEOTIDE SEQUENCE [LARGE SCALE GENOMIC DNA]</scope>
    <source>
        <strain evidence="2 3">ISP2954</strain>
    </source>
</reference>
<proteinExistence type="predicted"/>
<feature type="coiled-coil region" evidence="1">
    <location>
        <begin position="45"/>
        <end position="72"/>
    </location>
</feature>
<dbReference type="EMBL" id="AHEJ01000064">
    <property type="protein sequence ID" value="EOP63119.1"/>
    <property type="molecule type" value="Genomic_DNA"/>
</dbReference>
<evidence type="ECO:0000256" key="1">
    <source>
        <dbReference type="SAM" id="Coils"/>
    </source>
</evidence>
<comment type="caution">
    <text evidence="2">The sequence shown here is derived from an EMBL/GenBank/DDBJ whole genome shotgun (WGS) entry which is preliminary data.</text>
</comment>
<feature type="coiled-coil region" evidence="1">
    <location>
        <begin position="155"/>
        <end position="182"/>
    </location>
</feature>
<dbReference type="AlphaFoldDB" id="A0A9W5QG49"/>
<dbReference type="Proteomes" id="UP000013989">
    <property type="component" value="Unassembled WGS sequence"/>
</dbReference>
<name>A0A9W5QG49_BACCE</name>
<keyword evidence="1" id="KW-0175">Coiled coil</keyword>
<sequence>MDIKELINIMCENLPDSLQEPVQEVVEIGGGAAPVIGSILNHFKFKKINKELNNLKGKIEKIAGKLDQSENEVFLKQEVFPIVLNRIMNDEQAEKIKIILNGFEYIIDNDILDFDKIFHYYDVLAEMRLSEIVHLTEKYVVPMEMMKNPEKMKLNIQLKMDYTEEEKEAEKEREDLKRYMDNKLFRLGILQYVKERVDEPFQDDYIQTGMPYQWQSPVPDKYEINIEKYKLSNFGKRFIKFFGEEE</sequence>
<organism evidence="2 3">
    <name type="scientific">Bacillus cereus ISP2954</name>
    <dbReference type="NCBI Taxonomy" id="1053215"/>
    <lineage>
        <taxon>Bacteria</taxon>
        <taxon>Bacillati</taxon>
        <taxon>Bacillota</taxon>
        <taxon>Bacilli</taxon>
        <taxon>Bacillales</taxon>
        <taxon>Bacillaceae</taxon>
        <taxon>Bacillus</taxon>
        <taxon>Bacillus cereus group</taxon>
    </lineage>
</organism>